<comment type="caution">
    <text evidence="19">The sequence shown here is derived from an EMBL/GenBank/DDBJ whole genome shotgun (WGS) entry which is preliminary data.</text>
</comment>
<dbReference type="GO" id="GO:0005576">
    <property type="term" value="C:extracellular region"/>
    <property type="evidence" value="ECO:0007669"/>
    <property type="project" value="UniProtKB-SubCell"/>
</dbReference>
<dbReference type="AlphaFoldDB" id="A0A5N5Q9H4"/>
<evidence type="ECO:0000256" key="10">
    <source>
        <dbReference type="ARBA" id="ARBA00023157"/>
    </source>
</evidence>
<keyword evidence="6" id="KW-0136">Cellulose degradation</keyword>
<evidence type="ECO:0000256" key="3">
    <source>
        <dbReference type="ARBA" id="ARBA00022525"/>
    </source>
</evidence>
<evidence type="ECO:0000256" key="13">
    <source>
        <dbReference type="ARBA" id="ARBA00044502"/>
    </source>
</evidence>
<comment type="similarity">
    <text evidence="13">Belongs to the polysaccharide monooxygenase AA9 family.</text>
</comment>
<feature type="region of interest" description="Disordered" evidence="16">
    <location>
        <begin position="257"/>
        <end position="284"/>
    </location>
</feature>
<feature type="chain" id="PRO_5024463603" description="lytic cellulose monooxygenase (C4-dehydrogenating)" evidence="17">
    <location>
        <begin position="18"/>
        <end position="296"/>
    </location>
</feature>
<name>A0A5N5Q9H4_9AGAM</name>
<dbReference type="GO" id="GO:0004497">
    <property type="term" value="F:monooxygenase activity"/>
    <property type="evidence" value="ECO:0007669"/>
    <property type="project" value="UniProtKB-KW"/>
</dbReference>
<evidence type="ECO:0000256" key="1">
    <source>
        <dbReference type="ARBA" id="ARBA00001973"/>
    </source>
</evidence>
<dbReference type="EC" id="1.14.99.56" evidence="15"/>
<dbReference type="PANTHER" id="PTHR33353">
    <property type="entry name" value="PUTATIVE (AFU_ORTHOLOGUE AFUA_1G12560)-RELATED"/>
    <property type="match status" value="1"/>
</dbReference>
<evidence type="ECO:0000256" key="14">
    <source>
        <dbReference type="ARBA" id="ARBA00045077"/>
    </source>
</evidence>
<evidence type="ECO:0000256" key="8">
    <source>
        <dbReference type="ARBA" id="ARBA00023008"/>
    </source>
</evidence>
<evidence type="ECO:0000256" key="11">
    <source>
        <dbReference type="ARBA" id="ARBA00023277"/>
    </source>
</evidence>
<evidence type="ECO:0000256" key="7">
    <source>
        <dbReference type="ARBA" id="ARBA00023002"/>
    </source>
</evidence>
<keyword evidence="8" id="KW-0186">Copper</keyword>
<proteinExistence type="inferred from homology"/>
<sequence>MLLNAVFALAVAAGVSAHGFISGIQIGDETFDGPLPFSKNNAASPIHKISTTFPITSATDASMNCGQGSQAASEVAAVKAGQKITISWKSGQNKNWGHSLGPIMTYLAQVPAGQTADKFDTRNAKFFKIDEVGQTGGAGTGWVQASIKEGKTFDVTIPQGLPAGDYVMRHELIALHFATKKDGAQFYPGCVNLRVDGGAASPKAIAADTVEFPGGYVANDKSLFVPDLHSNSFVYTFPGPQLAKSFAGAASVPGNTTDSLVRTTATEPSAPTTKPKCKRAENERRRVRSRIMRHLV</sequence>
<keyword evidence="20" id="KW-1185">Reference proteome</keyword>
<comment type="catalytic activity">
    <reaction evidence="14">
        <text>[(1-&gt;4)-beta-D-glucosyl]n+m + reduced acceptor + O2 = 4-dehydro-beta-D-glucosyl-[(1-&gt;4)-beta-D-glucosyl]n-1 + [(1-&gt;4)-beta-D-glucosyl]m + acceptor + H2O.</text>
        <dbReference type="EC" id="1.14.99.56"/>
    </reaction>
</comment>
<evidence type="ECO:0000313" key="19">
    <source>
        <dbReference type="EMBL" id="KAB5588269.1"/>
    </source>
</evidence>
<keyword evidence="3" id="KW-0964">Secreted</keyword>
<dbReference type="CDD" id="cd21175">
    <property type="entry name" value="LPMO_AA9"/>
    <property type="match status" value="1"/>
</dbReference>
<feature type="signal peptide" evidence="17">
    <location>
        <begin position="1"/>
        <end position="17"/>
    </location>
</feature>
<evidence type="ECO:0000256" key="6">
    <source>
        <dbReference type="ARBA" id="ARBA00023001"/>
    </source>
</evidence>
<dbReference type="SMR" id="A0A5N5Q9H4"/>
<feature type="compositionally biased region" description="Polar residues" evidence="16">
    <location>
        <begin position="257"/>
        <end position="272"/>
    </location>
</feature>
<reference evidence="19 20" key="1">
    <citation type="journal article" date="2019" name="Fungal Biol. Biotechnol.">
        <title>Draft genome sequence of fastidious pathogen Ceratobasidium theobromae, which causes vascular-streak dieback in Theobroma cacao.</title>
        <authorList>
            <person name="Ali S.S."/>
            <person name="Asman A."/>
            <person name="Shao J."/>
            <person name="Firmansyah A.P."/>
            <person name="Susilo A.W."/>
            <person name="Rosmana A."/>
            <person name="McMahon P."/>
            <person name="Junaid M."/>
            <person name="Guest D."/>
            <person name="Kheng T.Y."/>
            <person name="Meinhardt L.W."/>
            <person name="Bailey B.A."/>
        </authorList>
    </citation>
    <scope>NUCLEOTIDE SEQUENCE [LARGE SCALE GENOMIC DNA]</scope>
    <source>
        <strain evidence="19 20">CT2</strain>
    </source>
</reference>
<comment type="cofactor">
    <cofactor evidence="1">
        <name>Cu(2+)</name>
        <dbReference type="ChEBI" id="CHEBI:29036"/>
    </cofactor>
</comment>
<dbReference type="GO" id="GO:0030245">
    <property type="term" value="P:cellulose catabolic process"/>
    <property type="evidence" value="ECO:0007669"/>
    <property type="project" value="UniProtKB-KW"/>
</dbReference>
<comment type="subcellular location">
    <subcellularLocation>
        <location evidence="2">Secreted</location>
    </subcellularLocation>
</comment>
<accession>A0A5N5Q9H4</accession>
<keyword evidence="7" id="KW-0560">Oxidoreductase</keyword>
<feature type="domain" description="Auxiliary Activity family 9 catalytic" evidence="18">
    <location>
        <begin position="18"/>
        <end position="225"/>
    </location>
</feature>
<protein>
    <recommendedName>
        <fullName evidence="15">lytic cellulose monooxygenase (C4-dehydrogenating)</fullName>
        <ecNumber evidence="15">1.14.99.56</ecNumber>
    </recommendedName>
</protein>
<evidence type="ECO:0000256" key="15">
    <source>
        <dbReference type="ARBA" id="ARBA00047174"/>
    </source>
</evidence>
<evidence type="ECO:0000256" key="2">
    <source>
        <dbReference type="ARBA" id="ARBA00004613"/>
    </source>
</evidence>
<dbReference type="Gene3D" id="2.70.50.70">
    <property type="match status" value="1"/>
</dbReference>
<evidence type="ECO:0000256" key="17">
    <source>
        <dbReference type="SAM" id="SignalP"/>
    </source>
</evidence>
<dbReference type="GO" id="GO:0046872">
    <property type="term" value="F:metal ion binding"/>
    <property type="evidence" value="ECO:0007669"/>
    <property type="project" value="UniProtKB-KW"/>
</dbReference>
<evidence type="ECO:0000256" key="5">
    <source>
        <dbReference type="ARBA" id="ARBA00022729"/>
    </source>
</evidence>
<evidence type="ECO:0000259" key="18">
    <source>
        <dbReference type="Pfam" id="PF03443"/>
    </source>
</evidence>
<keyword evidence="11" id="KW-0119">Carbohydrate metabolism</keyword>
<dbReference type="PANTHER" id="PTHR33353:SF10">
    <property type="entry name" value="ENDO-BETA-1,4-GLUCANASE D"/>
    <property type="match status" value="1"/>
</dbReference>
<organism evidence="19 20">
    <name type="scientific">Ceratobasidium theobromae</name>
    <dbReference type="NCBI Taxonomy" id="1582974"/>
    <lineage>
        <taxon>Eukaryota</taxon>
        <taxon>Fungi</taxon>
        <taxon>Dikarya</taxon>
        <taxon>Basidiomycota</taxon>
        <taxon>Agaricomycotina</taxon>
        <taxon>Agaricomycetes</taxon>
        <taxon>Cantharellales</taxon>
        <taxon>Ceratobasidiaceae</taxon>
        <taxon>Ceratobasidium</taxon>
    </lineage>
</organism>
<dbReference type="InterPro" id="IPR049892">
    <property type="entry name" value="AA9"/>
</dbReference>
<evidence type="ECO:0000256" key="16">
    <source>
        <dbReference type="SAM" id="MobiDB-lite"/>
    </source>
</evidence>
<keyword evidence="5 17" id="KW-0732">Signal</keyword>
<keyword evidence="9" id="KW-0503">Monooxygenase</keyword>
<dbReference type="Pfam" id="PF03443">
    <property type="entry name" value="AA9"/>
    <property type="match status" value="1"/>
</dbReference>
<gene>
    <name evidence="19" type="ORF">CTheo_8295</name>
</gene>
<dbReference type="InterPro" id="IPR005103">
    <property type="entry name" value="AA9_LPMO"/>
</dbReference>
<dbReference type="Proteomes" id="UP000383932">
    <property type="component" value="Unassembled WGS sequence"/>
</dbReference>
<keyword evidence="4" id="KW-0479">Metal-binding</keyword>
<dbReference type="EMBL" id="SSOP01000507">
    <property type="protein sequence ID" value="KAB5588269.1"/>
    <property type="molecule type" value="Genomic_DNA"/>
</dbReference>
<evidence type="ECO:0000313" key="20">
    <source>
        <dbReference type="Proteomes" id="UP000383932"/>
    </source>
</evidence>
<evidence type="ECO:0000256" key="12">
    <source>
        <dbReference type="ARBA" id="ARBA00023326"/>
    </source>
</evidence>
<keyword evidence="10" id="KW-1015">Disulfide bond</keyword>
<dbReference type="OrthoDB" id="4849160at2759"/>
<keyword evidence="12" id="KW-0624">Polysaccharide degradation</keyword>
<evidence type="ECO:0000256" key="9">
    <source>
        <dbReference type="ARBA" id="ARBA00023033"/>
    </source>
</evidence>
<evidence type="ECO:0000256" key="4">
    <source>
        <dbReference type="ARBA" id="ARBA00022723"/>
    </source>
</evidence>